<accession>A0ACB8XUM0</accession>
<proteinExistence type="predicted"/>
<comment type="caution">
    <text evidence="1">The sequence shown here is derived from an EMBL/GenBank/DDBJ whole genome shotgun (WGS) entry which is preliminary data.</text>
</comment>
<reference evidence="1 2" key="2">
    <citation type="journal article" date="2022" name="Mol. Ecol. Resour.">
        <title>The genomes of chicory, endive, great burdock and yacon provide insights into Asteraceae paleo-polyploidization history and plant inulin production.</title>
        <authorList>
            <person name="Fan W."/>
            <person name="Wang S."/>
            <person name="Wang H."/>
            <person name="Wang A."/>
            <person name="Jiang F."/>
            <person name="Liu H."/>
            <person name="Zhao H."/>
            <person name="Xu D."/>
            <person name="Zhang Y."/>
        </authorList>
    </citation>
    <scope>NUCLEOTIDE SEQUENCE [LARGE SCALE GENOMIC DNA]</scope>
    <source>
        <strain evidence="2">cv. Yunnan</strain>
        <tissue evidence="1">Leaves</tissue>
    </source>
</reference>
<dbReference type="EMBL" id="CM042046">
    <property type="protein sequence ID" value="KAI3675106.1"/>
    <property type="molecule type" value="Genomic_DNA"/>
</dbReference>
<keyword evidence="2" id="KW-1185">Reference proteome</keyword>
<protein>
    <submittedName>
        <fullName evidence="1">Uncharacterized protein</fullName>
    </submittedName>
</protein>
<sequence length="262" mass="29345">MAFIALQTFSLVHLLLLFTCTALLSSHDEDCLALFEFKQTIFHQNSDAAGFQKFDSWRKVKSNISDSDCCLSDGVVCSYTGHVIGLDWSGSSLNGVINSSSTLFKLVHLQMLNLLMNNFVESQIPSEIARLKQLRSLDLSYSGFNGQIPNEISHLIQLSSLDLSWNPLKLQSIELIDCQLQDEFPSAIFHLQKLKYLHIRNNSNLTGSLPEFHNNTLIEHLNLFSTGFAGIIPESVSNLNHLEVLSLGRCNFSGHIHGSLHW</sequence>
<organism evidence="1 2">
    <name type="scientific">Smallanthus sonchifolius</name>
    <dbReference type="NCBI Taxonomy" id="185202"/>
    <lineage>
        <taxon>Eukaryota</taxon>
        <taxon>Viridiplantae</taxon>
        <taxon>Streptophyta</taxon>
        <taxon>Embryophyta</taxon>
        <taxon>Tracheophyta</taxon>
        <taxon>Spermatophyta</taxon>
        <taxon>Magnoliopsida</taxon>
        <taxon>eudicotyledons</taxon>
        <taxon>Gunneridae</taxon>
        <taxon>Pentapetalae</taxon>
        <taxon>asterids</taxon>
        <taxon>campanulids</taxon>
        <taxon>Asterales</taxon>
        <taxon>Asteraceae</taxon>
        <taxon>Asteroideae</taxon>
        <taxon>Heliantheae alliance</taxon>
        <taxon>Millerieae</taxon>
        <taxon>Smallanthus</taxon>
    </lineage>
</organism>
<name>A0ACB8XUM0_9ASTR</name>
<dbReference type="Proteomes" id="UP001056120">
    <property type="component" value="Linkage Group LG29"/>
</dbReference>
<evidence type="ECO:0000313" key="2">
    <source>
        <dbReference type="Proteomes" id="UP001056120"/>
    </source>
</evidence>
<evidence type="ECO:0000313" key="1">
    <source>
        <dbReference type="EMBL" id="KAI3675106.1"/>
    </source>
</evidence>
<gene>
    <name evidence="1" type="ORF">L1987_84690</name>
</gene>
<reference evidence="2" key="1">
    <citation type="journal article" date="2022" name="Mol. Ecol. Resour.">
        <title>The genomes of chicory, endive, great burdock and yacon provide insights into Asteraceae palaeo-polyploidization history and plant inulin production.</title>
        <authorList>
            <person name="Fan W."/>
            <person name="Wang S."/>
            <person name="Wang H."/>
            <person name="Wang A."/>
            <person name="Jiang F."/>
            <person name="Liu H."/>
            <person name="Zhao H."/>
            <person name="Xu D."/>
            <person name="Zhang Y."/>
        </authorList>
    </citation>
    <scope>NUCLEOTIDE SEQUENCE [LARGE SCALE GENOMIC DNA]</scope>
    <source>
        <strain evidence="2">cv. Yunnan</strain>
    </source>
</reference>